<sequence length="72" mass="8610">MSTDLEVQIMLDNLSTQDKWGWVFYRTTYKDDAAWERFRDWIETSSREDNIFVSDLAIEGASQAQLRQRFRA</sequence>
<reference evidence="1" key="2">
    <citation type="submission" date="2023-05" db="EMBL/GenBank/DDBJ databases">
        <authorList>
            <consortium name="Lawrence Berkeley National Laboratory"/>
            <person name="Steindorff A."/>
            <person name="Hensen N."/>
            <person name="Bonometti L."/>
            <person name="Westerberg I."/>
            <person name="Brannstrom I.O."/>
            <person name="Guillou S."/>
            <person name="Cros-Aarteil S."/>
            <person name="Calhoun S."/>
            <person name="Haridas S."/>
            <person name="Kuo A."/>
            <person name="Mondo S."/>
            <person name="Pangilinan J."/>
            <person name="Riley R."/>
            <person name="Labutti K."/>
            <person name="Andreopoulos B."/>
            <person name="Lipzen A."/>
            <person name="Chen C."/>
            <person name="Yanf M."/>
            <person name="Daum C."/>
            <person name="Ng V."/>
            <person name="Clum A."/>
            <person name="Ohm R."/>
            <person name="Martin F."/>
            <person name="Silar P."/>
            <person name="Natvig D."/>
            <person name="Lalanne C."/>
            <person name="Gautier V."/>
            <person name="Ament-Velasquez S.L."/>
            <person name="Kruys A."/>
            <person name="Hutchinson M.I."/>
            <person name="Powell A.J."/>
            <person name="Barry K."/>
            <person name="Miller A.N."/>
            <person name="Grigoriev I.V."/>
            <person name="Debuchy R."/>
            <person name="Gladieux P."/>
            <person name="Thoren M.H."/>
            <person name="Johannesson H."/>
        </authorList>
    </citation>
    <scope>NUCLEOTIDE SEQUENCE</scope>
    <source>
        <strain evidence="1">CBS 103.79</strain>
    </source>
</reference>
<name>A0AAN6MDR1_9PEZI</name>
<evidence type="ECO:0000313" key="2">
    <source>
        <dbReference type="Proteomes" id="UP001303889"/>
    </source>
</evidence>
<gene>
    <name evidence="1" type="ORF">C8A05DRAFT_37982</name>
</gene>
<reference evidence="1" key="1">
    <citation type="journal article" date="2023" name="Mol. Phylogenet. Evol.">
        <title>Genome-scale phylogeny and comparative genomics of the fungal order Sordariales.</title>
        <authorList>
            <person name="Hensen N."/>
            <person name="Bonometti L."/>
            <person name="Westerberg I."/>
            <person name="Brannstrom I.O."/>
            <person name="Guillou S."/>
            <person name="Cros-Aarteil S."/>
            <person name="Calhoun S."/>
            <person name="Haridas S."/>
            <person name="Kuo A."/>
            <person name="Mondo S."/>
            <person name="Pangilinan J."/>
            <person name="Riley R."/>
            <person name="LaButti K."/>
            <person name="Andreopoulos B."/>
            <person name="Lipzen A."/>
            <person name="Chen C."/>
            <person name="Yan M."/>
            <person name="Daum C."/>
            <person name="Ng V."/>
            <person name="Clum A."/>
            <person name="Steindorff A."/>
            <person name="Ohm R.A."/>
            <person name="Martin F."/>
            <person name="Silar P."/>
            <person name="Natvig D.O."/>
            <person name="Lalanne C."/>
            <person name="Gautier V."/>
            <person name="Ament-Velasquez S.L."/>
            <person name="Kruys A."/>
            <person name="Hutchinson M.I."/>
            <person name="Powell A.J."/>
            <person name="Barry K."/>
            <person name="Miller A.N."/>
            <person name="Grigoriev I.V."/>
            <person name="Debuchy R."/>
            <person name="Gladieux P."/>
            <person name="Hiltunen Thoren M."/>
            <person name="Johannesson H."/>
        </authorList>
    </citation>
    <scope>NUCLEOTIDE SEQUENCE</scope>
    <source>
        <strain evidence="1">CBS 103.79</strain>
    </source>
</reference>
<proteinExistence type="predicted"/>
<evidence type="ECO:0000313" key="1">
    <source>
        <dbReference type="EMBL" id="KAK3898422.1"/>
    </source>
</evidence>
<accession>A0AAN6MDR1</accession>
<protein>
    <submittedName>
        <fullName evidence="1">Uncharacterized protein</fullName>
    </submittedName>
</protein>
<comment type="caution">
    <text evidence="1">The sequence shown here is derived from an EMBL/GenBank/DDBJ whole genome shotgun (WGS) entry which is preliminary data.</text>
</comment>
<organism evidence="1 2">
    <name type="scientific">Staphylotrichum tortipilum</name>
    <dbReference type="NCBI Taxonomy" id="2831512"/>
    <lineage>
        <taxon>Eukaryota</taxon>
        <taxon>Fungi</taxon>
        <taxon>Dikarya</taxon>
        <taxon>Ascomycota</taxon>
        <taxon>Pezizomycotina</taxon>
        <taxon>Sordariomycetes</taxon>
        <taxon>Sordariomycetidae</taxon>
        <taxon>Sordariales</taxon>
        <taxon>Chaetomiaceae</taxon>
        <taxon>Staphylotrichum</taxon>
    </lineage>
</organism>
<keyword evidence="2" id="KW-1185">Reference proteome</keyword>
<dbReference type="AlphaFoldDB" id="A0AAN6MDR1"/>
<dbReference type="EMBL" id="MU855939">
    <property type="protein sequence ID" value="KAK3898422.1"/>
    <property type="molecule type" value="Genomic_DNA"/>
</dbReference>
<dbReference type="Proteomes" id="UP001303889">
    <property type="component" value="Unassembled WGS sequence"/>
</dbReference>